<keyword evidence="3" id="KW-0732">Signal</keyword>
<organism evidence="4 5">
    <name type="scientific">Actinoplanes xinjiangensis</name>
    <dbReference type="NCBI Taxonomy" id="512350"/>
    <lineage>
        <taxon>Bacteria</taxon>
        <taxon>Bacillati</taxon>
        <taxon>Actinomycetota</taxon>
        <taxon>Actinomycetes</taxon>
        <taxon>Micromonosporales</taxon>
        <taxon>Micromonosporaceae</taxon>
        <taxon>Actinoplanes</taxon>
    </lineage>
</organism>
<accession>A0A316EU81</accession>
<keyword evidence="2" id="KW-0472">Membrane</keyword>
<comment type="caution">
    <text evidence="4">The sequence shown here is derived from an EMBL/GenBank/DDBJ whole genome shotgun (WGS) entry which is preliminary data.</text>
</comment>
<keyword evidence="2" id="KW-1133">Transmembrane helix</keyword>
<feature type="chain" id="PRO_5016354815" evidence="3">
    <location>
        <begin position="32"/>
        <end position="344"/>
    </location>
</feature>
<proteinExistence type="predicted"/>
<dbReference type="Proteomes" id="UP000245697">
    <property type="component" value="Unassembled WGS sequence"/>
</dbReference>
<keyword evidence="5" id="KW-1185">Reference proteome</keyword>
<reference evidence="4 5" key="1">
    <citation type="submission" date="2018-05" db="EMBL/GenBank/DDBJ databases">
        <title>Genomic Encyclopedia of Archaeal and Bacterial Type Strains, Phase II (KMG-II): from individual species to whole genera.</title>
        <authorList>
            <person name="Goeker M."/>
        </authorList>
    </citation>
    <scope>NUCLEOTIDE SEQUENCE [LARGE SCALE GENOMIC DNA]</scope>
    <source>
        <strain evidence="4 5">DSM 45184</strain>
    </source>
</reference>
<evidence type="ECO:0000256" key="3">
    <source>
        <dbReference type="SAM" id="SignalP"/>
    </source>
</evidence>
<evidence type="ECO:0000313" key="4">
    <source>
        <dbReference type="EMBL" id="PWK34709.1"/>
    </source>
</evidence>
<dbReference type="OrthoDB" id="3383382at2"/>
<gene>
    <name evidence="4" type="ORF">BC793_126101</name>
</gene>
<protein>
    <submittedName>
        <fullName evidence="4">Uncharacterized protein</fullName>
    </submittedName>
</protein>
<feature type="region of interest" description="Disordered" evidence="1">
    <location>
        <begin position="133"/>
        <end position="276"/>
    </location>
</feature>
<sequence>MSRQFRYRMAALGLSALIFGAPLLSNGTASADQFDANGRQVSFGGIGMFGLSCGSRPSVEALTVPASSVIRVVNQTGHDAQLRLAGSPQGIIPADGAAEVVFRRGTTPVMLTPECSFGEDVLPMLVTAAPSAAFADPGPTPEPPGGVSTMMSKPATGSGVPSRTSGSVLPDSVAPVSEPTRTSARDSRRAARKAAGLRAAAAGRASATAAQSPQTGVDPRINGKSPRGTAGIGAPAFAGMPPGGRTPVVPPAPSQDRAVSPSADDDRAVSPTATTADEGGAVVPVETTGPAGLDAAQPVAAVGRIEDGHPLGLLGLTALVCILGVATAAIRAIVSQRASRTNMA</sequence>
<dbReference type="EMBL" id="QGGR01000026">
    <property type="protein sequence ID" value="PWK34709.1"/>
    <property type="molecule type" value="Genomic_DNA"/>
</dbReference>
<name>A0A316EU81_9ACTN</name>
<evidence type="ECO:0000313" key="5">
    <source>
        <dbReference type="Proteomes" id="UP000245697"/>
    </source>
</evidence>
<keyword evidence="2" id="KW-0812">Transmembrane</keyword>
<evidence type="ECO:0000256" key="2">
    <source>
        <dbReference type="SAM" id="Phobius"/>
    </source>
</evidence>
<feature type="transmembrane region" description="Helical" evidence="2">
    <location>
        <begin position="311"/>
        <end position="334"/>
    </location>
</feature>
<dbReference type="RefSeq" id="WP_109601539.1">
    <property type="nucleotide sequence ID" value="NZ_BONA01000081.1"/>
</dbReference>
<dbReference type="AlphaFoldDB" id="A0A316EU81"/>
<feature type="signal peptide" evidence="3">
    <location>
        <begin position="1"/>
        <end position="31"/>
    </location>
</feature>
<feature type="compositionally biased region" description="Low complexity" evidence="1">
    <location>
        <begin position="193"/>
        <end position="210"/>
    </location>
</feature>
<evidence type="ECO:0000256" key="1">
    <source>
        <dbReference type="SAM" id="MobiDB-lite"/>
    </source>
</evidence>